<organism evidence="1 2">
    <name type="scientific">Linderina macrospora</name>
    <dbReference type="NCBI Taxonomy" id="4868"/>
    <lineage>
        <taxon>Eukaryota</taxon>
        <taxon>Fungi</taxon>
        <taxon>Fungi incertae sedis</taxon>
        <taxon>Zoopagomycota</taxon>
        <taxon>Kickxellomycotina</taxon>
        <taxon>Kickxellomycetes</taxon>
        <taxon>Kickxellales</taxon>
        <taxon>Kickxellaceae</taxon>
        <taxon>Linderina</taxon>
    </lineage>
</organism>
<evidence type="ECO:0000313" key="2">
    <source>
        <dbReference type="Proteomes" id="UP001150603"/>
    </source>
</evidence>
<gene>
    <name evidence="1" type="ORF">FBU59_005380</name>
</gene>
<name>A0ACC1J2S9_9FUNG</name>
<comment type="caution">
    <text evidence="1">The sequence shown here is derived from an EMBL/GenBank/DDBJ whole genome shotgun (WGS) entry which is preliminary data.</text>
</comment>
<keyword evidence="2" id="KW-1185">Reference proteome</keyword>
<dbReference type="EMBL" id="JANBPW010004246">
    <property type="protein sequence ID" value="KAJ1935457.1"/>
    <property type="molecule type" value="Genomic_DNA"/>
</dbReference>
<dbReference type="Proteomes" id="UP001150603">
    <property type="component" value="Unassembled WGS sequence"/>
</dbReference>
<sequence>MHDHIEGAGTRGQPLNFGLLGISDNQTFQVRGLPPRTHLDRIYLNGLHTLLPFWITNQTSSDLTVSLASTMGTAIKFHTQNPNWDAVPGGVREKYVRLEEEALGDETTMVCSAATQKDFNEVFNQLNGDETVRVGAHETAEVVMLFMAQTTQRLDVTPAHSRRPSLGQISNHSAPASNSFVDSISGQGAAALDASMAGSARQQFGFQSSSGTIVLQTVVEPGHGSTDMYTVDLRTSYCRSVLEMDPPTSRIYLDDCVIGRPYERMFRVRNASAIGLDWTMTAVEGTAQLTALQLLGSDLQQISGGHMAGHSSQQVLLRYTPESAGEFLCRFLIENANDPANQRYWVFRARVSQRQKPKRVELLSDPDINFGDCTSG</sequence>
<reference evidence="1" key="1">
    <citation type="submission" date="2022-07" db="EMBL/GenBank/DDBJ databases">
        <title>Phylogenomic reconstructions and comparative analyses of Kickxellomycotina fungi.</title>
        <authorList>
            <person name="Reynolds N.K."/>
            <person name="Stajich J.E."/>
            <person name="Barry K."/>
            <person name="Grigoriev I.V."/>
            <person name="Crous P."/>
            <person name="Smith M.E."/>
        </authorList>
    </citation>
    <scope>NUCLEOTIDE SEQUENCE</scope>
    <source>
        <strain evidence="1">NRRL 5244</strain>
    </source>
</reference>
<accession>A0ACC1J2S9</accession>
<evidence type="ECO:0000313" key="1">
    <source>
        <dbReference type="EMBL" id="KAJ1935457.1"/>
    </source>
</evidence>
<feature type="non-terminal residue" evidence="1">
    <location>
        <position position="376"/>
    </location>
</feature>
<proteinExistence type="predicted"/>
<protein>
    <submittedName>
        <fullName evidence="1">Uncharacterized protein</fullName>
    </submittedName>
</protein>